<organism evidence="1 2">
    <name type="scientific">Achromobacter xylosoxidans (strain A8)</name>
    <dbReference type="NCBI Taxonomy" id="762376"/>
    <lineage>
        <taxon>Bacteria</taxon>
        <taxon>Pseudomonadati</taxon>
        <taxon>Pseudomonadota</taxon>
        <taxon>Betaproteobacteria</taxon>
        <taxon>Burkholderiales</taxon>
        <taxon>Alcaligenaceae</taxon>
        <taxon>Achromobacter</taxon>
    </lineage>
</organism>
<dbReference type="EMBL" id="CP002287">
    <property type="protein sequence ID" value="ADP17056.1"/>
    <property type="molecule type" value="Genomic_DNA"/>
</dbReference>
<dbReference type="RefSeq" id="WP_013394370.1">
    <property type="nucleotide sequence ID" value="NC_014640.1"/>
</dbReference>
<name>E3HNL7_ACHXA</name>
<dbReference type="OrthoDB" id="282960at2"/>
<dbReference type="HOGENOM" id="CLU_084995_0_0_4"/>
<dbReference type="AlphaFoldDB" id="E3HNL7"/>
<evidence type="ECO:0008006" key="3">
    <source>
        <dbReference type="Google" id="ProtNLM"/>
    </source>
</evidence>
<proteinExistence type="predicted"/>
<sequence>MNQLSVPRHTDPHTAFAGHRILTTGPLAEVALAVKRAMDSGSDAAILVFDDQSGKQVDLDLRGDDAAIAERHRARIEPAPLAAGMPADVAADQTQPRGRGRPKLGVVPREVTLLPRHWDWLGAQPGGASVALRKLVEQARRDNEAQDRRRERQEAAYRFMSSMGGNLSGFEEATRALYAGDRERFAQQIATWPEDVRGYAMGLAWGGSGDSSAE</sequence>
<dbReference type="Proteomes" id="UP000006876">
    <property type="component" value="Chromosome"/>
</dbReference>
<evidence type="ECO:0000313" key="1">
    <source>
        <dbReference type="EMBL" id="ADP17056.1"/>
    </source>
</evidence>
<protein>
    <recommendedName>
        <fullName evidence="3">DUF2239 family protein</fullName>
    </recommendedName>
</protein>
<dbReference type="eggNOG" id="COG3644">
    <property type="taxonomic scope" value="Bacteria"/>
</dbReference>
<gene>
    <name evidence="1" type="ordered locus">AXYL_03736</name>
</gene>
<accession>E3HNL7</accession>
<reference evidence="1 2" key="1">
    <citation type="journal article" date="2011" name="J. Bacteriol.">
        <title>Complete genome sequence of the haloaromatic acid-degrading bacterium Achromobacter xylosoxidans A8.</title>
        <authorList>
            <person name="Strnad H."/>
            <person name="Ridl J."/>
            <person name="Paces J."/>
            <person name="Kolar M."/>
            <person name="Vlcek C."/>
            <person name="Paces V."/>
        </authorList>
    </citation>
    <scope>NUCLEOTIDE SEQUENCE [LARGE SCALE GENOMIC DNA]</scope>
    <source>
        <strain evidence="1 2">A8</strain>
    </source>
</reference>
<dbReference type="InterPro" id="IPR018715">
    <property type="entry name" value="DUF2239"/>
</dbReference>
<dbReference type="KEGG" id="axy:AXYL_03736"/>
<dbReference type="PATRIC" id="fig|762376.5.peg.3758"/>
<evidence type="ECO:0000313" key="2">
    <source>
        <dbReference type="Proteomes" id="UP000006876"/>
    </source>
</evidence>
<dbReference type="Pfam" id="PF09998">
    <property type="entry name" value="DUF2239"/>
    <property type="match status" value="1"/>
</dbReference>